<sequence length="44" mass="4547">MNPLDTIKGTIIAGFVLALILGVLNNVVTKKGDNPQAAPAAMKK</sequence>
<protein>
    <submittedName>
        <fullName evidence="2">Uncharacterized protein</fullName>
    </submittedName>
</protein>
<reference evidence="2" key="1">
    <citation type="submission" date="2018-06" db="EMBL/GenBank/DDBJ databases">
        <authorList>
            <person name="Zhirakovskaya E."/>
        </authorList>
    </citation>
    <scope>NUCLEOTIDE SEQUENCE</scope>
</reference>
<gene>
    <name evidence="2" type="ORF">MNBD_GAMMA12-2988</name>
</gene>
<keyword evidence="1" id="KW-0812">Transmembrane</keyword>
<keyword evidence="1" id="KW-0472">Membrane</keyword>
<dbReference type="AlphaFoldDB" id="A0A3B0XUJ3"/>
<organism evidence="2">
    <name type="scientific">hydrothermal vent metagenome</name>
    <dbReference type="NCBI Taxonomy" id="652676"/>
    <lineage>
        <taxon>unclassified sequences</taxon>
        <taxon>metagenomes</taxon>
        <taxon>ecological metagenomes</taxon>
    </lineage>
</organism>
<name>A0A3B0XUJ3_9ZZZZ</name>
<evidence type="ECO:0000256" key="1">
    <source>
        <dbReference type="SAM" id="Phobius"/>
    </source>
</evidence>
<accession>A0A3B0XUJ3</accession>
<feature type="transmembrane region" description="Helical" evidence="1">
    <location>
        <begin position="6"/>
        <end position="24"/>
    </location>
</feature>
<dbReference type="EMBL" id="UOFL01000034">
    <property type="protein sequence ID" value="VAW71985.1"/>
    <property type="molecule type" value="Genomic_DNA"/>
</dbReference>
<evidence type="ECO:0000313" key="2">
    <source>
        <dbReference type="EMBL" id="VAW71985.1"/>
    </source>
</evidence>
<proteinExistence type="predicted"/>
<keyword evidence="1" id="KW-1133">Transmembrane helix</keyword>